<dbReference type="InterPro" id="IPR039426">
    <property type="entry name" value="TonB-dep_rcpt-like"/>
</dbReference>
<keyword evidence="4 8" id="KW-0812">Transmembrane</keyword>
<evidence type="ECO:0000256" key="3">
    <source>
        <dbReference type="ARBA" id="ARBA00022452"/>
    </source>
</evidence>
<keyword evidence="13" id="KW-0675">Receptor</keyword>
<dbReference type="InterPro" id="IPR036942">
    <property type="entry name" value="Beta-barrel_TonB_sf"/>
</dbReference>
<dbReference type="OrthoDB" id="6276154at2"/>
<evidence type="ECO:0000256" key="4">
    <source>
        <dbReference type="ARBA" id="ARBA00022692"/>
    </source>
</evidence>
<protein>
    <submittedName>
        <fullName evidence="13">TonB-dependent receptor</fullName>
    </submittedName>
</protein>
<feature type="signal peptide" evidence="10">
    <location>
        <begin position="1"/>
        <end position="39"/>
    </location>
</feature>
<keyword evidence="2 8" id="KW-0813">Transport</keyword>
<comment type="caution">
    <text evidence="13">The sequence shown here is derived from an EMBL/GenBank/DDBJ whole genome shotgun (WGS) entry which is preliminary data.</text>
</comment>
<evidence type="ECO:0000256" key="8">
    <source>
        <dbReference type="PROSITE-ProRule" id="PRU01360"/>
    </source>
</evidence>
<proteinExistence type="inferred from homology"/>
<dbReference type="PROSITE" id="PS52016">
    <property type="entry name" value="TONB_DEPENDENT_REC_3"/>
    <property type="match status" value="1"/>
</dbReference>
<dbReference type="Pfam" id="PF07715">
    <property type="entry name" value="Plug"/>
    <property type="match status" value="1"/>
</dbReference>
<dbReference type="CDD" id="cd01347">
    <property type="entry name" value="ligand_gated_channel"/>
    <property type="match status" value="1"/>
</dbReference>
<dbReference type="PANTHER" id="PTHR47234:SF2">
    <property type="entry name" value="TONB-DEPENDENT RECEPTOR"/>
    <property type="match status" value="1"/>
</dbReference>
<dbReference type="InterPro" id="IPR037066">
    <property type="entry name" value="Plug_dom_sf"/>
</dbReference>
<evidence type="ECO:0000256" key="5">
    <source>
        <dbReference type="ARBA" id="ARBA00023077"/>
    </source>
</evidence>
<comment type="similarity">
    <text evidence="8 9">Belongs to the TonB-dependent receptor family.</text>
</comment>
<comment type="subcellular location">
    <subcellularLocation>
        <location evidence="1 8">Cell outer membrane</location>
        <topology evidence="1 8">Multi-pass membrane protein</topology>
    </subcellularLocation>
</comment>
<evidence type="ECO:0000256" key="1">
    <source>
        <dbReference type="ARBA" id="ARBA00004571"/>
    </source>
</evidence>
<keyword evidence="3 8" id="KW-1134">Transmembrane beta strand</keyword>
<name>A0A6I3WNG9_9PSED</name>
<evidence type="ECO:0000256" key="9">
    <source>
        <dbReference type="RuleBase" id="RU003357"/>
    </source>
</evidence>
<keyword evidence="6 8" id="KW-0472">Membrane</keyword>
<dbReference type="SUPFAM" id="SSF56935">
    <property type="entry name" value="Porins"/>
    <property type="match status" value="1"/>
</dbReference>
<dbReference type="Gene3D" id="2.40.170.20">
    <property type="entry name" value="TonB-dependent receptor, beta-barrel domain"/>
    <property type="match status" value="1"/>
</dbReference>
<dbReference type="Proteomes" id="UP000438196">
    <property type="component" value="Unassembled WGS sequence"/>
</dbReference>
<evidence type="ECO:0000313" key="13">
    <source>
        <dbReference type="EMBL" id="MUF07836.1"/>
    </source>
</evidence>
<keyword evidence="10" id="KW-0732">Signal</keyword>
<keyword evidence="5 9" id="KW-0798">TonB box</keyword>
<dbReference type="EMBL" id="WNNK01000032">
    <property type="protein sequence ID" value="MUF07836.1"/>
    <property type="molecule type" value="Genomic_DNA"/>
</dbReference>
<dbReference type="Gene3D" id="2.170.130.10">
    <property type="entry name" value="TonB-dependent receptor, plug domain"/>
    <property type="match status" value="1"/>
</dbReference>
<evidence type="ECO:0000259" key="11">
    <source>
        <dbReference type="Pfam" id="PF00593"/>
    </source>
</evidence>
<dbReference type="AlphaFoldDB" id="A0A6I3WNG9"/>
<evidence type="ECO:0000259" key="12">
    <source>
        <dbReference type="Pfam" id="PF07715"/>
    </source>
</evidence>
<evidence type="ECO:0000256" key="10">
    <source>
        <dbReference type="SAM" id="SignalP"/>
    </source>
</evidence>
<keyword evidence="7 8" id="KW-0998">Cell outer membrane</keyword>
<feature type="chain" id="PRO_5026200695" evidence="10">
    <location>
        <begin position="40"/>
        <end position="901"/>
    </location>
</feature>
<dbReference type="PANTHER" id="PTHR47234">
    <property type="match status" value="1"/>
</dbReference>
<evidence type="ECO:0000256" key="7">
    <source>
        <dbReference type="ARBA" id="ARBA00023237"/>
    </source>
</evidence>
<dbReference type="RefSeq" id="WP_155585963.1">
    <property type="nucleotide sequence ID" value="NZ_JBHSTH010000008.1"/>
</dbReference>
<evidence type="ECO:0000313" key="14">
    <source>
        <dbReference type="Proteomes" id="UP000438196"/>
    </source>
</evidence>
<feature type="domain" description="TonB-dependent receptor-like beta-barrel" evidence="11">
    <location>
        <begin position="372"/>
        <end position="862"/>
    </location>
</feature>
<dbReference type="InterPro" id="IPR000531">
    <property type="entry name" value="Beta-barrel_TonB"/>
</dbReference>
<sequence>MQMKSSGFTLKPLVASVRRHRFVPLYLMAMGMGAGQLQAAEATVAQDSATVSTDAAAAAPTTQLDRVEVTGSAIRRVDAETAVPITILRTDQLRNEGVTTTAELLQRVTGSQSITNSASSVGNATGGASFADMRGIGANKTLVLLNGRRLGNNAIDGSAVDLNTIPFAAIDRVEVLRDGASALYGTDAIGGVINFITKKSMTDGTLSLGGEGADASGGGSKDLSASWGFGNLEQDRFNLMAVMGYNKQNALHGKDRTFSTNYAPGRGLDQTSGTSYPANYSQGGVTTNPLSGGNCNGPNLVSRQGVCRFDTRNYIDLLPETEKTSFFGKATGKLTDNDNVNLEYFFARNNNATSIAPATLTGLSVDPTSPYFPGKGITPASTNPAFDSTQPVDVNWRKTAAGGRAAKDQNTSQRLALSFDGVVKGWDYTVGTSYNQNKVISSITGGYGSDAAMINGIANGIINPFGPQNAAGQALIDANQYHGQYSSSVGRVTGLDGRMSREVGDWFGAGASGLAIGGEFRQEKFHQSYEAFTADISSLGVDPNSSVQGDRTVKAVYTELNVPVVDSLELSAAVRHDKYSDFGSTTNPKYSFRYQPIKELVVRGAYSEGFRAPSLYELYNPQYTTYTQGNYNDPNLCTGGVVQAGGNAGRDCGQQFHNRTGGNTSLSPEKARNVTVGFVYQPVRNLSMGLDFWWIHIANQIAKFPESRVFDNPNTYADHFIRNADGSLNYVQTGLANLGAVKTSGVDVSLDYKFPNTPYGQFGLGLQGTYVSRYDYQTTIGGSYTDKVDAFKDDGMIARWKHVLSGTWNLGAYRASLVNRFTSGYADADPDTHSRVASYALWDMSGGYTFNKTVDLDVGVKNMFDRNPPFSNQAYNFQSGYDPRYSDPMGRTFFARATYHF</sequence>
<reference evidence="13 14" key="1">
    <citation type="submission" date="2019-11" db="EMBL/GenBank/DDBJ databases">
        <title>Pseudomonas karstica sp. nov. and Pseudomonas spelaei sp. nov. from karst caves.</title>
        <authorList>
            <person name="Zeman M."/>
        </authorList>
    </citation>
    <scope>NUCLEOTIDE SEQUENCE [LARGE SCALE GENOMIC DNA]</scope>
    <source>
        <strain evidence="13 14">CCM 7893</strain>
    </source>
</reference>
<accession>A0A6I3WNG9</accession>
<organism evidence="13 14">
    <name type="scientific">Pseudomonas spelaei</name>
    <dbReference type="NCBI Taxonomy" id="1055469"/>
    <lineage>
        <taxon>Bacteria</taxon>
        <taxon>Pseudomonadati</taxon>
        <taxon>Pseudomonadota</taxon>
        <taxon>Gammaproteobacteria</taxon>
        <taxon>Pseudomonadales</taxon>
        <taxon>Pseudomonadaceae</taxon>
        <taxon>Pseudomonas</taxon>
    </lineage>
</organism>
<gene>
    <name evidence="13" type="ORF">GNF76_26175</name>
</gene>
<evidence type="ECO:0000256" key="6">
    <source>
        <dbReference type="ARBA" id="ARBA00023136"/>
    </source>
</evidence>
<feature type="domain" description="TonB-dependent receptor plug" evidence="12">
    <location>
        <begin position="80"/>
        <end position="192"/>
    </location>
</feature>
<dbReference type="InterPro" id="IPR012910">
    <property type="entry name" value="Plug_dom"/>
</dbReference>
<keyword evidence="14" id="KW-1185">Reference proteome</keyword>
<dbReference type="GO" id="GO:0009279">
    <property type="term" value="C:cell outer membrane"/>
    <property type="evidence" value="ECO:0007669"/>
    <property type="project" value="UniProtKB-SubCell"/>
</dbReference>
<evidence type="ECO:0000256" key="2">
    <source>
        <dbReference type="ARBA" id="ARBA00022448"/>
    </source>
</evidence>
<dbReference type="Pfam" id="PF00593">
    <property type="entry name" value="TonB_dep_Rec_b-barrel"/>
    <property type="match status" value="1"/>
</dbReference>